<reference evidence="4 5" key="1">
    <citation type="submission" date="2018-05" db="EMBL/GenBank/DDBJ databases">
        <title>Genome Sequence of an Efficient Indole-Degrading Bacterium, Alcaligenes sp.YBY.</title>
        <authorList>
            <person name="Yang B."/>
        </authorList>
    </citation>
    <scope>NUCLEOTIDE SEQUENCE [LARGE SCALE GENOMIC DNA]</scope>
    <source>
        <strain evidence="4 5">YBY</strain>
    </source>
</reference>
<protein>
    <recommendedName>
        <fullName evidence="3">DUF2169 domain-containing protein</fullName>
    </recommendedName>
</protein>
<proteinExistence type="predicted"/>
<reference evidence="4 5" key="2">
    <citation type="submission" date="2018-05" db="EMBL/GenBank/DDBJ databases">
        <authorList>
            <person name="Lanie J.A."/>
            <person name="Ng W.-L."/>
            <person name="Kazmierczak K.M."/>
            <person name="Andrzejewski T.M."/>
            <person name="Davidsen T.M."/>
            <person name="Wayne K.J."/>
            <person name="Tettelin H."/>
            <person name="Glass J.I."/>
            <person name="Rusch D."/>
            <person name="Podicherti R."/>
            <person name="Tsui H.-C.T."/>
            <person name="Winkler M.E."/>
        </authorList>
    </citation>
    <scope>NUCLEOTIDE SEQUENCE [LARGE SCALE GENOMIC DNA]</scope>
    <source>
        <strain evidence="4 5">YBY</strain>
    </source>
</reference>
<evidence type="ECO:0000313" key="4">
    <source>
        <dbReference type="EMBL" id="PWE14016.1"/>
    </source>
</evidence>
<dbReference type="Proteomes" id="UP000245216">
    <property type="component" value="Unassembled WGS sequence"/>
</dbReference>
<dbReference type="PANTHER" id="PTHR47485">
    <property type="entry name" value="THYLAKOID LUMENAL 17.4 KDA PROTEIN, CHLOROPLASTIC"/>
    <property type="match status" value="1"/>
</dbReference>
<dbReference type="SUPFAM" id="SSF141571">
    <property type="entry name" value="Pentapeptide repeat-like"/>
    <property type="match status" value="2"/>
</dbReference>
<name>A0A2U2BJ71_ALCFA</name>
<dbReference type="PANTHER" id="PTHR47485:SF1">
    <property type="entry name" value="THYLAKOID LUMENAL 17.4 KDA PROTEIN, CHLOROPLASTIC"/>
    <property type="match status" value="1"/>
</dbReference>
<sequence length="840" mass="94890">MRIVKPLRLGILTRPWSWRGQHALSVSVQAWCSMDDPHVLSTDARMWQSVSDLMQDDDVLDLALPKPCAEFLVSGHACAPGGEPVSQLAVQARVGPIEKQLAVFGQRQWRQGRPGEAEPFTRVPLDGSRSWGGAEYPDNPAGMGMEAASPGEPLCLPQVEPWEGRLHRSGQQGRPAGLGPVSPLRPRRFRLAGRYEPAWQQGDPGMMLDSLDPHFFNAAEPDQWWREQSHWPADSSWELHHLHAQRPRWSGSLPQWEAICWYQDRRLPGLQKLELRHTTVWFFPDLGHMLLLYQGSVPVQDAQAQDVNLLMPALEPFGMPRGREHYEQVLRLRSEGDQAGLFALRDQDLLPAECCAPLDDFQTSSDDPLSLTMRMRLERWAQDAAHEHPAWQNELFSLAQVGPPKPMDVDRTDWVQEVRQANRQQWEARQQMEEGMEKVRDLQRESPFQDQASTRVTARDTQRMLHELDATTSDQAPVSGLLSKPMEEARRAMQTYAPAPPAASDLRQQRLRRRVELILAGTRNLSGLDLSGLHLQDFDFSGVRCVGTCFNDAVLQQGRFAGADCSGATFVRARLEQIQFDQSQLDDVDFSAAVLQSVQFRQVQAARWQPRESNWQDVLFQQSHLQEQEWLDVDLLRCTFEASHLQGVQYLMRSRLSELSYLDCQLQQCAWLDCDLRSLSLKGSSLEDTSWLLGLLDGVVDCRDSTWRQSVVSGLAMPGSNWRGARLEESNLRGLDLSQSCFEQAQLIRCDLSGANLQGSQWTQARLSDCILIETDFSQAILNKVDMSNSLAGGANVQGTMLDTVNFFRADLMGLQTDARTRSRNLYLRTARRDPAGGQT</sequence>
<dbReference type="Pfam" id="PF09937">
    <property type="entry name" value="DUF2169"/>
    <property type="match status" value="1"/>
</dbReference>
<dbReference type="InterPro" id="IPR018683">
    <property type="entry name" value="DUF2169"/>
</dbReference>
<feature type="region of interest" description="Disordered" evidence="2">
    <location>
        <begin position="108"/>
        <end position="131"/>
    </location>
</feature>
<dbReference type="STRING" id="511.UZ73_12220"/>
<evidence type="ECO:0000256" key="1">
    <source>
        <dbReference type="ARBA" id="ARBA00022737"/>
    </source>
</evidence>
<comment type="caution">
    <text evidence="4">The sequence shown here is derived from an EMBL/GenBank/DDBJ whole genome shotgun (WGS) entry which is preliminary data.</text>
</comment>
<evidence type="ECO:0000313" key="5">
    <source>
        <dbReference type="Proteomes" id="UP000245216"/>
    </source>
</evidence>
<dbReference type="RefSeq" id="WP_109089262.1">
    <property type="nucleotide sequence ID" value="NZ_QEXO01000003.1"/>
</dbReference>
<feature type="domain" description="DUF2169" evidence="3">
    <location>
        <begin position="20"/>
        <end position="293"/>
    </location>
</feature>
<evidence type="ECO:0000256" key="2">
    <source>
        <dbReference type="SAM" id="MobiDB-lite"/>
    </source>
</evidence>
<dbReference type="EMBL" id="QEXO01000003">
    <property type="protein sequence ID" value="PWE14016.1"/>
    <property type="molecule type" value="Genomic_DNA"/>
</dbReference>
<dbReference type="Pfam" id="PF00805">
    <property type="entry name" value="Pentapeptide"/>
    <property type="match status" value="2"/>
</dbReference>
<evidence type="ECO:0000259" key="3">
    <source>
        <dbReference type="Pfam" id="PF09937"/>
    </source>
</evidence>
<keyword evidence="1" id="KW-0677">Repeat</keyword>
<dbReference type="Pfam" id="PF13599">
    <property type="entry name" value="Pentapeptide_4"/>
    <property type="match status" value="1"/>
</dbReference>
<accession>A0A2U2BJ71</accession>
<dbReference type="AlphaFoldDB" id="A0A2U2BJ71"/>
<dbReference type="InterPro" id="IPR001646">
    <property type="entry name" value="5peptide_repeat"/>
</dbReference>
<gene>
    <name evidence="4" type="ORF">DF183_12740</name>
</gene>
<organism evidence="4 5">
    <name type="scientific">Alcaligenes faecalis</name>
    <dbReference type="NCBI Taxonomy" id="511"/>
    <lineage>
        <taxon>Bacteria</taxon>
        <taxon>Pseudomonadati</taxon>
        <taxon>Pseudomonadota</taxon>
        <taxon>Betaproteobacteria</taxon>
        <taxon>Burkholderiales</taxon>
        <taxon>Alcaligenaceae</taxon>
        <taxon>Alcaligenes</taxon>
    </lineage>
</organism>
<dbReference type="Gene3D" id="2.160.20.80">
    <property type="entry name" value="E3 ubiquitin-protein ligase SopA"/>
    <property type="match status" value="2"/>
</dbReference>